<accession>I3Y6V0</accession>
<feature type="compositionally biased region" description="Polar residues" evidence="4">
    <location>
        <begin position="1"/>
        <end position="16"/>
    </location>
</feature>
<dbReference type="Gene3D" id="2.60.40.790">
    <property type="match status" value="1"/>
</dbReference>
<dbReference type="Proteomes" id="UP000006062">
    <property type="component" value="Chromosome"/>
</dbReference>
<dbReference type="InterPro" id="IPR008978">
    <property type="entry name" value="HSP20-like_chaperone"/>
</dbReference>
<dbReference type="InterPro" id="IPR002068">
    <property type="entry name" value="A-crystallin/Hsp20_dom"/>
</dbReference>
<dbReference type="AlphaFoldDB" id="I3Y6V0"/>
<evidence type="ECO:0000313" key="7">
    <source>
        <dbReference type="Proteomes" id="UP000006062"/>
    </source>
</evidence>
<dbReference type="PANTHER" id="PTHR46733:SF4">
    <property type="entry name" value="HEAT SHOCK PROTEIN 21, CHLOROPLASTIC"/>
    <property type="match status" value="1"/>
</dbReference>
<dbReference type="eggNOG" id="COG0071">
    <property type="taxonomic scope" value="Bacteria"/>
</dbReference>
<name>I3Y6V0_THIV6</name>
<evidence type="ECO:0000256" key="4">
    <source>
        <dbReference type="SAM" id="MobiDB-lite"/>
    </source>
</evidence>
<comment type="similarity">
    <text evidence="2 3">Belongs to the small heat shock protein (HSP20) family.</text>
</comment>
<dbReference type="InterPro" id="IPR044587">
    <property type="entry name" value="HSP21-like"/>
</dbReference>
<organism evidence="6 7">
    <name type="scientific">Thiocystis violascens (strain ATCC 17096 / DSM 198 / 6111)</name>
    <name type="common">Chromatium violascens</name>
    <dbReference type="NCBI Taxonomy" id="765911"/>
    <lineage>
        <taxon>Bacteria</taxon>
        <taxon>Pseudomonadati</taxon>
        <taxon>Pseudomonadota</taxon>
        <taxon>Gammaproteobacteria</taxon>
        <taxon>Chromatiales</taxon>
        <taxon>Chromatiaceae</taxon>
        <taxon>Thiocystis</taxon>
    </lineage>
</organism>
<dbReference type="HOGENOM" id="CLU_046737_9_3_6"/>
<protein>
    <submittedName>
        <fullName evidence="6">Molecular chaperone (Small heat shock protein)</fullName>
    </submittedName>
</protein>
<reference evidence="6 7" key="1">
    <citation type="submission" date="2012-06" db="EMBL/GenBank/DDBJ databases">
        <title>Complete sequence of Thiocystis violascens DSM 198.</title>
        <authorList>
            <consortium name="US DOE Joint Genome Institute"/>
            <person name="Lucas S."/>
            <person name="Han J."/>
            <person name="Lapidus A."/>
            <person name="Cheng J.-F."/>
            <person name="Goodwin L."/>
            <person name="Pitluck S."/>
            <person name="Peters L."/>
            <person name="Ovchinnikova G."/>
            <person name="Teshima H."/>
            <person name="Detter J.C."/>
            <person name="Han C."/>
            <person name="Tapia R."/>
            <person name="Land M."/>
            <person name="Hauser L."/>
            <person name="Kyrpides N."/>
            <person name="Ivanova N."/>
            <person name="Pagani I."/>
            <person name="Vogl K."/>
            <person name="Liu Z."/>
            <person name="Frigaard N.-U."/>
            <person name="Bryant D."/>
            <person name="Woyke T."/>
        </authorList>
    </citation>
    <scope>NUCLEOTIDE SEQUENCE [LARGE SCALE GENOMIC DNA]</scope>
    <source>
        <strain evidence="7">ATCC 17096 / DSM 198 / 6111</strain>
    </source>
</reference>
<evidence type="ECO:0000256" key="2">
    <source>
        <dbReference type="PROSITE-ProRule" id="PRU00285"/>
    </source>
</evidence>
<dbReference type="EMBL" id="CP003154">
    <property type="protein sequence ID" value="AFL72718.1"/>
    <property type="molecule type" value="Genomic_DNA"/>
</dbReference>
<dbReference type="RefSeq" id="WP_014777213.1">
    <property type="nucleotide sequence ID" value="NC_018012.1"/>
</dbReference>
<feature type="region of interest" description="Disordered" evidence="4">
    <location>
        <begin position="1"/>
        <end position="20"/>
    </location>
</feature>
<dbReference type="KEGG" id="tvi:Thivi_0664"/>
<evidence type="ECO:0000259" key="5">
    <source>
        <dbReference type="PROSITE" id="PS01031"/>
    </source>
</evidence>
<evidence type="ECO:0000256" key="1">
    <source>
        <dbReference type="ARBA" id="ARBA00023016"/>
    </source>
</evidence>
<dbReference type="OrthoDB" id="9788892at2"/>
<dbReference type="SUPFAM" id="SSF49764">
    <property type="entry name" value="HSP20-like chaperones"/>
    <property type="match status" value="1"/>
</dbReference>
<dbReference type="CDD" id="cd06464">
    <property type="entry name" value="ACD_sHsps-like"/>
    <property type="match status" value="1"/>
</dbReference>
<keyword evidence="7" id="KW-1185">Reference proteome</keyword>
<dbReference type="PANTHER" id="PTHR46733">
    <property type="entry name" value="26.5 KDA HEAT SHOCK PROTEIN, MITOCHONDRIAL"/>
    <property type="match status" value="1"/>
</dbReference>
<sequence>MNDQTEIAPRESTQIQKNRESAYTLRPAVNVFEDAEGITLEADMPGVPRDRLQLQADKDSLLIEGELQIAMPEGIDALYADIRETRYSRSFALSRELDAQNIDASLKDGVLRLRIPKREEVRPRKIEVRAD</sequence>
<dbReference type="STRING" id="765911.Thivi_0664"/>
<evidence type="ECO:0000256" key="3">
    <source>
        <dbReference type="RuleBase" id="RU003616"/>
    </source>
</evidence>
<dbReference type="PROSITE" id="PS01031">
    <property type="entry name" value="SHSP"/>
    <property type="match status" value="1"/>
</dbReference>
<dbReference type="Pfam" id="PF00011">
    <property type="entry name" value="HSP20"/>
    <property type="match status" value="1"/>
</dbReference>
<gene>
    <name evidence="6" type="ordered locus">Thivi_0664</name>
</gene>
<dbReference type="GO" id="GO:0009408">
    <property type="term" value="P:response to heat"/>
    <property type="evidence" value="ECO:0007669"/>
    <property type="project" value="InterPro"/>
</dbReference>
<keyword evidence="1 6" id="KW-0346">Stress response</keyword>
<feature type="domain" description="SHSP" evidence="5">
    <location>
        <begin position="20"/>
        <end position="131"/>
    </location>
</feature>
<proteinExistence type="inferred from homology"/>
<evidence type="ECO:0000313" key="6">
    <source>
        <dbReference type="EMBL" id="AFL72718.1"/>
    </source>
</evidence>